<dbReference type="InterPro" id="IPR012947">
    <property type="entry name" value="tRNA_SAD"/>
</dbReference>
<dbReference type="AlphaFoldDB" id="A0A2H0X836"/>
<comment type="similarity">
    <text evidence="1 12">Belongs to the class-II aminoacyl-tRNA synthetase family.</text>
</comment>
<dbReference type="CDD" id="cd00771">
    <property type="entry name" value="ThrRS_core"/>
    <property type="match status" value="1"/>
</dbReference>
<keyword evidence="4 12" id="KW-0479">Metal-binding</keyword>
<evidence type="ECO:0000256" key="2">
    <source>
        <dbReference type="ARBA" id="ARBA00022555"/>
    </source>
</evidence>
<dbReference type="InterPro" id="IPR006195">
    <property type="entry name" value="aa-tRNA-synth_II"/>
</dbReference>
<accession>A0A2H0X836</accession>
<keyword evidence="8 12" id="KW-0694">RNA-binding</keyword>
<dbReference type="Gene3D" id="3.30.980.10">
    <property type="entry name" value="Threonyl-trna Synthetase, Chain A, domain 2"/>
    <property type="match status" value="1"/>
</dbReference>
<dbReference type="FunFam" id="3.30.930.10:FF:000002">
    <property type="entry name" value="Threonine--tRNA ligase"/>
    <property type="match status" value="1"/>
</dbReference>
<dbReference type="GO" id="GO:0000049">
    <property type="term" value="F:tRNA binding"/>
    <property type="evidence" value="ECO:0007669"/>
    <property type="project" value="UniProtKB-KW"/>
</dbReference>
<dbReference type="SUPFAM" id="SSF55186">
    <property type="entry name" value="ThrRS/AlaRS common domain"/>
    <property type="match status" value="1"/>
</dbReference>
<evidence type="ECO:0000256" key="12">
    <source>
        <dbReference type="HAMAP-Rule" id="MF_00184"/>
    </source>
</evidence>
<evidence type="ECO:0000256" key="11">
    <source>
        <dbReference type="ARBA" id="ARBA00049515"/>
    </source>
</evidence>
<dbReference type="NCBIfam" id="TIGR00418">
    <property type="entry name" value="thrS"/>
    <property type="match status" value="1"/>
</dbReference>
<keyword evidence="2 12" id="KW-0820">tRNA-binding</keyword>
<evidence type="ECO:0000313" key="14">
    <source>
        <dbReference type="EMBL" id="PIS21100.1"/>
    </source>
</evidence>
<evidence type="ECO:0000256" key="3">
    <source>
        <dbReference type="ARBA" id="ARBA00022598"/>
    </source>
</evidence>
<feature type="binding site" evidence="12">
    <location>
        <position position="329"/>
    </location>
    <ligand>
        <name>Zn(2+)</name>
        <dbReference type="ChEBI" id="CHEBI:29105"/>
        <note>catalytic</note>
    </ligand>
</feature>
<dbReference type="InterPro" id="IPR045864">
    <property type="entry name" value="aa-tRNA-synth_II/BPL/LPL"/>
</dbReference>
<dbReference type="Pfam" id="PF03129">
    <property type="entry name" value="HGTP_anticodon"/>
    <property type="match status" value="1"/>
</dbReference>
<proteinExistence type="inferred from homology"/>
<dbReference type="GO" id="GO:0046872">
    <property type="term" value="F:metal ion binding"/>
    <property type="evidence" value="ECO:0007669"/>
    <property type="project" value="UniProtKB-KW"/>
</dbReference>
<evidence type="ECO:0000256" key="4">
    <source>
        <dbReference type="ARBA" id="ARBA00022723"/>
    </source>
</evidence>
<dbReference type="InterPro" id="IPR002320">
    <property type="entry name" value="Thr-tRNA-ligase_IIa"/>
</dbReference>
<dbReference type="GO" id="GO:0005524">
    <property type="term" value="F:ATP binding"/>
    <property type="evidence" value="ECO:0007669"/>
    <property type="project" value="UniProtKB-UniRule"/>
</dbReference>
<dbReference type="SMART" id="SM00863">
    <property type="entry name" value="tRNA_SAD"/>
    <property type="match status" value="1"/>
</dbReference>
<sequence length="592" mass="68890">MDKTNMNNDLEKMRHSASHLLAHSVMELYPNTKLGIGPAIDDGFYYDFEFADPISVQDLEKIQAKMEGLKGQDLRFSSSNLPIKEAKEEMAGQPYKLELIEDLEKTGQQEVTFYQSGDFIDLCKGPHLNSYKEIGIFKLDRLAGAYWKGSEKNQMLTRIYGLAFMKQKDLDEYLQKREEALTKDHRELNKKLDYFSQNEQVGTGLILWHPNLSVVREEIELYWRREHRKRGYQYLYTPHIGKRDLWDRSGHTDHYKNLMFPSLKDDREEEYFLKPMSCPFHIMIYNSRPRSYKDLPLRWCELGTVYRYELEGVRHGILRPRGFTQDDAHIICAPESVVEELEGVLDFAIEINRVFGFEKLHYELSLRDPSAPSKYIGESDAWDIGEKTLKKILDGRKVEYKIGIGEAKFYGPAIDLKVEDAMGRLWQGTTIQFDFNLPERFNMTYIGANGKEYRPFMVHRTVLGSMERFIGTLIENYGGAFPVWLSPVQVTVIPISQEQTPYAEEAAKQIRTVEQLSGPIRVTVDNRDETMQNKIRHAQEQKIPYMLVVGKREQAENTVNVRLRTEQSLGAVSLEKFIEHLKEKIETKSFDL</sequence>
<dbReference type="Gene3D" id="3.30.930.10">
    <property type="entry name" value="Bira Bifunctional Protein, Domain 2"/>
    <property type="match status" value="1"/>
</dbReference>
<keyword evidence="7 12" id="KW-0067">ATP-binding</keyword>
<dbReference type="FunFam" id="3.40.50.800:FF:000001">
    <property type="entry name" value="Threonine--tRNA ligase"/>
    <property type="match status" value="1"/>
</dbReference>
<evidence type="ECO:0000313" key="15">
    <source>
        <dbReference type="Proteomes" id="UP000231414"/>
    </source>
</evidence>
<reference evidence="15" key="1">
    <citation type="submission" date="2017-09" db="EMBL/GenBank/DDBJ databases">
        <title>Depth-based differentiation of microbial function through sediment-hosted aquifers and enrichment of novel symbionts in the deep terrestrial subsurface.</title>
        <authorList>
            <person name="Probst A.J."/>
            <person name="Ladd B."/>
            <person name="Jarett J.K."/>
            <person name="Geller-Mcgrath D.E."/>
            <person name="Sieber C.M.K."/>
            <person name="Emerson J.B."/>
            <person name="Anantharaman K."/>
            <person name="Thomas B.C."/>
            <person name="Malmstrom R."/>
            <person name="Stieglmeier M."/>
            <person name="Klingl A."/>
            <person name="Woyke T."/>
            <person name="Ryan C.M."/>
            <person name="Banfield J.F."/>
        </authorList>
    </citation>
    <scope>NUCLEOTIDE SEQUENCE [LARGE SCALE GENOMIC DNA]</scope>
</reference>
<keyword evidence="5 12" id="KW-0547">Nucleotide-binding</keyword>
<gene>
    <name evidence="12" type="primary">thrS</name>
    <name evidence="14" type="ORF">COT52_00530</name>
</gene>
<dbReference type="InterPro" id="IPR004154">
    <property type="entry name" value="Anticodon-bd"/>
</dbReference>
<name>A0A2H0X836_UNCKA</name>
<organism evidence="14 15">
    <name type="scientific">candidate division WWE3 bacterium CG08_land_8_20_14_0_20_43_13</name>
    <dbReference type="NCBI Taxonomy" id="1975087"/>
    <lineage>
        <taxon>Bacteria</taxon>
        <taxon>Katanobacteria</taxon>
    </lineage>
</organism>
<dbReference type="CDD" id="cd00860">
    <property type="entry name" value="ThrRS_anticodon"/>
    <property type="match status" value="1"/>
</dbReference>
<comment type="caution">
    <text evidence="12">Lacks conserved residue(s) required for the propagation of feature annotation.</text>
</comment>
<dbReference type="InterPro" id="IPR033728">
    <property type="entry name" value="ThrRS_core"/>
</dbReference>
<evidence type="ECO:0000256" key="6">
    <source>
        <dbReference type="ARBA" id="ARBA00022833"/>
    </source>
</evidence>
<dbReference type="InterPro" id="IPR047246">
    <property type="entry name" value="ThrRS_anticodon"/>
</dbReference>
<dbReference type="SUPFAM" id="SSF55681">
    <property type="entry name" value="Class II aaRS and biotin synthetases"/>
    <property type="match status" value="1"/>
</dbReference>
<dbReference type="SUPFAM" id="SSF52954">
    <property type="entry name" value="Class II aaRS ABD-related"/>
    <property type="match status" value="1"/>
</dbReference>
<dbReference type="GO" id="GO:0005737">
    <property type="term" value="C:cytoplasm"/>
    <property type="evidence" value="ECO:0007669"/>
    <property type="project" value="UniProtKB-SubCell"/>
</dbReference>
<evidence type="ECO:0000259" key="13">
    <source>
        <dbReference type="PROSITE" id="PS50862"/>
    </source>
</evidence>
<evidence type="ECO:0000256" key="9">
    <source>
        <dbReference type="ARBA" id="ARBA00022917"/>
    </source>
</evidence>
<evidence type="ECO:0000256" key="5">
    <source>
        <dbReference type="ARBA" id="ARBA00022741"/>
    </source>
</evidence>
<comment type="caution">
    <text evidence="14">The sequence shown here is derived from an EMBL/GenBank/DDBJ whole genome shotgun (WGS) entry which is preliminary data.</text>
</comment>
<dbReference type="Pfam" id="PF00587">
    <property type="entry name" value="tRNA-synt_2b"/>
    <property type="match status" value="1"/>
</dbReference>
<evidence type="ECO:0000256" key="8">
    <source>
        <dbReference type="ARBA" id="ARBA00022884"/>
    </source>
</evidence>
<dbReference type="Gene3D" id="3.30.54.20">
    <property type="match status" value="1"/>
</dbReference>
<feature type="domain" description="Aminoacyl-transfer RNA synthetases class-II family profile" evidence="13">
    <location>
        <begin position="184"/>
        <end position="482"/>
    </location>
</feature>
<dbReference type="PANTHER" id="PTHR11451">
    <property type="entry name" value="THREONINE-TRNA LIGASE"/>
    <property type="match status" value="1"/>
</dbReference>
<dbReference type="InterPro" id="IPR036621">
    <property type="entry name" value="Anticodon-bd_dom_sf"/>
</dbReference>
<comment type="cofactor">
    <cofactor evidence="12">
        <name>Zn(2+)</name>
        <dbReference type="ChEBI" id="CHEBI:29105"/>
    </cofactor>
    <text evidence="12">Binds 1 zinc ion per subunit.</text>
</comment>
<feature type="binding site" evidence="12">
    <location>
        <position position="459"/>
    </location>
    <ligand>
        <name>Zn(2+)</name>
        <dbReference type="ChEBI" id="CHEBI:29105"/>
        <note>catalytic</note>
    </ligand>
</feature>
<dbReference type="Gene3D" id="3.40.50.800">
    <property type="entry name" value="Anticodon-binding domain"/>
    <property type="match status" value="1"/>
</dbReference>
<keyword evidence="12" id="KW-0963">Cytoplasm</keyword>
<evidence type="ECO:0000256" key="10">
    <source>
        <dbReference type="ARBA" id="ARBA00023146"/>
    </source>
</evidence>
<protein>
    <recommendedName>
        <fullName evidence="12">Threonine--tRNA ligase</fullName>
        <ecNumber evidence="12">6.1.1.3</ecNumber>
    </recommendedName>
    <alternativeName>
        <fullName evidence="12">Threonyl-tRNA synthetase</fullName>
        <shortName evidence="12">ThrRS</shortName>
    </alternativeName>
</protein>
<dbReference type="EC" id="6.1.1.3" evidence="12"/>
<dbReference type="PANTHER" id="PTHR11451:SF44">
    <property type="entry name" value="THREONINE--TRNA LIGASE, CHLOROPLASTIC_MITOCHONDRIAL 2"/>
    <property type="match status" value="1"/>
</dbReference>
<comment type="subcellular location">
    <subcellularLocation>
        <location evidence="12">Cytoplasm</location>
    </subcellularLocation>
</comment>
<dbReference type="InterPro" id="IPR002314">
    <property type="entry name" value="aa-tRNA-synt_IIb"/>
</dbReference>
<dbReference type="PROSITE" id="PS50862">
    <property type="entry name" value="AA_TRNA_LIGASE_II"/>
    <property type="match status" value="1"/>
</dbReference>
<dbReference type="PRINTS" id="PR01047">
    <property type="entry name" value="TRNASYNTHTHR"/>
</dbReference>
<keyword evidence="10 12" id="KW-0030">Aminoacyl-tRNA synthetase</keyword>
<feature type="binding site" evidence="12">
    <location>
        <position position="278"/>
    </location>
    <ligand>
        <name>Zn(2+)</name>
        <dbReference type="ChEBI" id="CHEBI:29105"/>
        <note>catalytic</note>
    </ligand>
</feature>
<dbReference type="EMBL" id="PEYW01000006">
    <property type="protein sequence ID" value="PIS21100.1"/>
    <property type="molecule type" value="Genomic_DNA"/>
</dbReference>
<evidence type="ECO:0000256" key="1">
    <source>
        <dbReference type="ARBA" id="ARBA00008226"/>
    </source>
</evidence>
<evidence type="ECO:0000256" key="7">
    <source>
        <dbReference type="ARBA" id="ARBA00022840"/>
    </source>
</evidence>
<comment type="catalytic activity">
    <reaction evidence="11 12">
        <text>tRNA(Thr) + L-threonine + ATP = L-threonyl-tRNA(Thr) + AMP + diphosphate + H(+)</text>
        <dbReference type="Rhea" id="RHEA:24624"/>
        <dbReference type="Rhea" id="RHEA-COMP:9670"/>
        <dbReference type="Rhea" id="RHEA-COMP:9704"/>
        <dbReference type="ChEBI" id="CHEBI:15378"/>
        <dbReference type="ChEBI" id="CHEBI:30616"/>
        <dbReference type="ChEBI" id="CHEBI:33019"/>
        <dbReference type="ChEBI" id="CHEBI:57926"/>
        <dbReference type="ChEBI" id="CHEBI:78442"/>
        <dbReference type="ChEBI" id="CHEBI:78534"/>
        <dbReference type="ChEBI" id="CHEBI:456215"/>
        <dbReference type="EC" id="6.1.1.3"/>
    </reaction>
</comment>
<dbReference type="InterPro" id="IPR018163">
    <property type="entry name" value="Thr/Ala-tRNA-synth_IIc_edit"/>
</dbReference>
<comment type="subunit">
    <text evidence="12">Homodimer.</text>
</comment>
<dbReference type="HAMAP" id="MF_00184">
    <property type="entry name" value="Thr_tRNA_synth"/>
    <property type="match status" value="1"/>
</dbReference>
<dbReference type="Pfam" id="PF07973">
    <property type="entry name" value="tRNA_SAD"/>
    <property type="match status" value="1"/>
</dbReference>
<dbReference type="GO" id="GO:0006435">
    <property type="term" value="P:threonyl-tRNA aminoacylation"/>
    <property type="evidence" value="ECO:0007669"/>
    <property type="project" value="UniProtKB-UniRule"/>
</dbReference>
<keyword evidence="9 12" id="KW-0648">Protein biosynthesis</keyword>
<dbReference type="Proteomes" id="UP000231414">
    <property type="component" value="Unassembled WGS sequence"/>
</dbReference>
<dbReference type="GO" id="GO:0004829">
    <property type="term" value="F:threonine-tRNA ligase activity"/>
    <property type="evidence" value="ECO:0007669"/>
    <property type="project" value="UniProtKB-UniRule"/>
</dbReference>
<keyword evidence="3 12" id="KW-0436">Ligase</keyword>
<keyword evidence="6 12" id="KW-0862">Zinc</keyword>